<dbReference type="OMA" id="VRCNMIK"/>
<evidence type="ECO:0000313" key="3">
    <source>
        <dbReference type="RefSeq" id="XP_010264258.1"/>
    </source>
</evidence>
<dbReference type="InterPro" id="IPR002048">
    <property type="entry name" value="EF_hand_dom"/>
</dbReference>
<keyword evidence="2" id="KW-1185">Reference proteome</keyword>
<feature type="compositionally biased region" description="Acidic residues" evidence="1">
    <location>
        <begin position="1"/>
        <end position="13"/>
    </location>
</feature>
<dbReference type="PROSITE" id="PS00018">
    <property type="entry name" value="EF_HAND_1"/>
    <property type="match status" value="1"/>
</dbReference>
<dbReference type="Pfam" id="PF13499">
    <property type="entry name" value="EF-hand_7"/>
    <property type="match status" value="1"/>
</dbReference>
<dbReference type="PROSITE" id="PS50222">
    <property type="entry name" value="EF_HAND_2"/>
    <property type="match status" value="1"/>
</dbReference>
<dbReference type="GO" id="GO:0005509">
    <property type="term" value="F:calcium ion binding"/>
    <property type="evidence" value="ECO:0000318"/>
    <property type="project" value="GO_Central"/>
</dbReference>
<dbReference type="OrthoDB" id="293868at2759"/>
<dbReference type="AlphaFoldDB" id="A0A1U8ANZ4"/>
<dbReference type="SUPFAM" id="SSF47473">
    <property type="entry name" value="EF-hand"/>
    <property type="match status" value="1"/>
</dbReference>
<dbReference type="RefSeq" id="XP_010264258.1">
    <property type="nucleotide sequence ID" value="XM_010265956.2"/>
</dbReference>
<sequence>MVDEEHSESENNENCEKSNSEGLGNSSDGGGVEMSAYEKQRLSRIRENKARLEALGLPTLASSLLRTVEKTSKRKGKRKDEDDEYIPSDGDRGVSSSSEEDNEEEDWKVGDDGSSGYRRASTTKGKKNATAMGKSKKKAHIQKHAGASNLVDDDDDDILKAIALSLEGSPETSGAVPPGHLQNSTRAMTSADLNEQKGGAHIQEDSGRRKRRKMNSSRVQMTEDAVIIHFFQFDEAGKGNISFKDLRRVAVSHDFTWTDKEIADMIHTFDSDGDGKLSLEDFRKIVYRCNMIQGCENAVTGLKS</sequence>
<dbReference type="eggNOG" id="ENOG502QW60">
    <property type="taxonomic scope" value="Eukaryota"/>
</dbReference>
<dbReference type="InterPro" id="IPR003903">
    <property type="entry name" value="UIM_dom"/>
</dbReference>
<protein>
    <submittedName>
        <fullName evidence="3">Centrin-1-like</fullName>
    </submittedName>
</protein>
<dbReference type="CDD" id="cd00051">
    <property type="entry name" value="EFh"/>
    <property type="match status" value="1"/>
</dbReference>
<dbReference type="SMART" id="SM00054">
    <property type="entry name" value="EFh"/>
    <property type="match status" value="1"/>
</dbReference>
<evidence type="ECO:0000256" key="1">
    <source>
        <dbReference type="SAM" id="MobiDB-lite"/>
    </source>
</evidence>
<dbReference type="Gene3D" id="1.10.238.10">
    <property type="entry name" value="EF-hand"/>
    <property type="match status" value="1"/>
</dbReference>
<feature type="region of interest" description="Disordered" evidence="1">
    <location>
        <begin position="1"/>
        <end position="35"/>
    </location>
</feature>
<dbReference type="PROSITE" id="PS50330">
    <property type="entry name" value="UIM"/>
    <property type="match status" value="1"/>
</dbReference>
<name>A0A1U8ANZ4_NELNU</name>
<feature type="compositionally biased region" description="Basic residues" evidence="1">
    <location>
        <begin position="134"/>
        <end position="143"/>
    </location>
</feature>
<dbReference type="Proteomes" id="UP000189703">
    <property type="component" value="Unplaced"/>
</dbReference>
<dbReference type="KEGG" id="nnu:104602323"/>
<dbReference type="STRING" id="4432.A0A1U8ANZ4"/>
<dbReference type="GeneID" id="104602323"/>
<gene>
    <name evidence="3" type="primary">LOC104602323</name>
</gene>
<dbReference type="InterPro" id="IPR018247">
    <property type="entry name" value="EF_Hand_1_Ca_BS"/>
</dbReference>
<reference evidence="3" key="1">
    <citation type="submission" date="2025-08" db="UniProtKB">
        <authorList>
            <consortium name="RefSeq"/>
        </authorList>
    </citation>
    <scope>IDENTIFICATION</scope>
</reference>
<organism evidence="2 3">
    <name type="scientific">Nelumbo nucifera</name>
    <name type="common">Sacred lotus</name>
    <dbReference type="NCBI Taxonomy" id="4432"/>
    <lineage>
        <taxon>Eukaryota</taxon>
        <taxon>Viridiplantae</taxon>
        <taxon>Streptophyta</taxon>
        <taxon>Embryophyta</taxon>
        <taxon>Tracheophyta</taxon>
        <taxon>Spermatophyta</taxon>
        <taxon>Magnoliopsida</taxon>
        <taxon>Proteales</taxon>
        <taxon>Nelumbonaceae</taxon>
        <taxon>Nelumbo</taxon>
    </lineage>
</organism>
<dbReference type="FunCoup" id="A0A1U8ANZ4">
    <property type="interactions" value="954"/>
</dbReference>
<evidence type="ECO:0000313" key="2">
    <source>
        <dbReference type="Proteomes" id="UP000189703"/>
    </source>
</evidence>
<feature type="region of interest" description="Disordered" evidence="1">
    <location>
        <begin position="51"/>
        <end position="152"/>
    </location>
</feature>
<proteinExistence type="predicted"/>
<dbReference type="InterPro" id="IPR011992">
    <property type="entry name" value="EF-hand-dom_pair"/>
</dbReference>
<accession>A0A1U8ANZ4</accession>
<feature type="region of interest" description="Disordered" evidence="1">
    <location>
        <begin position="190"/>
        <end position="217"/>
    </location>
</feature>